<sequence length="386" mass="41620">MPLSLFTIIQAEDDLLARAVEGLEQMTRSTPDVMHNSDARQVRPSRSDNRGRNASVPSDIPSGISSHTTSTRHSVPSVAVPFRVARQDTPRRATAPDLSSPAAYNPNVAYAHNIAHPRPRNRSPYSRNHLRSRSANTPAMSQPMTRAQSLPARTPSPASLSPAIGSTSPSLRSPARSGSPFRPSSPHEFHSATATSPLLYDGGFETISEHAELDLSQTSFDRNISMNSLNSSRPVGIRRQRQSSPSRSPLTSSASSPSLSAQRFTSESYPTLASYGSTSSFASLSSMPSTPSSNRSRSPSISSLETIEDAPDAEWAAIEADRIAKLKEAADAEDGGEPRPRGGSLDIPYRPVGFGFGKVGARKRWSVCGAERRADLDLETIWEDQN</sequence>
<feature type="compositionally biased region" description="Basic and acidic residues" evidence="1">
    <location>
        <begin position="35"/>
        <end position="51"/>
    </location>
</feature>
<accession>A0A2K1QNI4</accession>
<evidence type="ECO:0000256" key="1">
    <source>
        <dbReference type="SAM" id="MobiDB-lite"/>
    </source>
</evidence>
<dbReference type="STRING" id="2082308.A0A2K1QNI4"/>
<feature type="region of interest" description="Disordered" evidence="1">
    <location>
        <begin position="279"/>
        <end position="308"/>
    </location>
</feature>
<feature type="region of interest" description="Disordered" evidence="1">
    <location>
        <begin position="224"/>
        <end position="263"/>
    </location>
</feature>
<organism evidence="2 3">
    <name type="scientific">Sphaceloma murrayae</name>
    <dbReference type="NCBI Taxonomy" id="2082308"/>
    <lineage>
        <taxon>Eukaryota</taxon>
        <taxon>Fungi</taxon>
        <taxon>Dikarya</taxon>
        <taxon>Ascomycota</taxon>
        <taxon>Pezizomycotina</taxon>
        <taxon>Dothideomycetes</taxon>
        <taxon>Dothideomycetidae</taxon>
        <taxon>Myriangiales</taxon>
        <taxon>Elsinoaceae</taxon>
        <taxon>Sphaceloma</taxon>
    </lineage>
</organism>
<gene>
    <name evidence="2" type="ORF">CAC42_154</name>
</gene>
<feature type="compositionally biased region" description="Basic and acidic residues" evidence="1">
    <location>
        <begin position="327"/>
        <end position="340"/>
    </location>
</feature>
<feature type="compositionally biased region" description="Polar residues" evidence="1">
    <location>
        <begin position="133"/>
        <end position="148"/>
    </location>
</feature>
<comment type="caution">
    <text evidence="2">The sequence shown here is derived from an EMBL/GenBank/DDBJ whole genome shotgun (WGS) entry which is preliminary data.</text>
</comment>
<evidence type="ECO:0000313" key="2">
    <source>
        <dbReference type="EMBL" id="PNS16420.1"/>
    </source>
</evidence>
<dbReference type="OrthoDB" id="5400063at2759"/>
<reference evidence="2 3" key="1">
    <citation type="submission" date="2017-06" db="EMBL/GenBank/DDBJ databases">
        <title>Draft genome sequence of a variant of Elsinoe murrayae.</title>
        <authorList>
            <person name="Cheng Q."/>
        </authorList>
    </citation>
    <scope>NUCLEOTIDE SEQUENCE [LARGE SCALE GENOMIC DNA]</scope>
    <source>
        <strain evidence="2 3">CQ-2017a</strain>
    </source>
</reference>
<feature type="compositionally biased region" description="Low complexity" evidence="1">
    <location>
        <begin position="279"/>
        <end position="303"/>
    </location>
</feature>
<dbReference type="Proteomes" id="UP000243797">
    <property type="component" value="Unassembled WGS sequence"/>
</dbReference>
<evidence type="ECO:0000313" key="3">
    <source>
        <dbReference type="Proteomes" id="UP000243797"/>
    </source>
</evidence>
<name>A0A2K1QNI4_9PEZI</name>
<dbReference type="InParanoid" id="A0A2K1QNI4"/>
<dbReference type="EMBL" id="NKHZ01000057">
    <property type="protein sequence ID" value="PNS16420.1"/>
    <property type="molecule type" value="Genomic_DNA"/>
</dbReference>
<feature type="region of interest" description="Disordered" evidence="1">
    <location>
        <begin position="27"/>
        <end position="192"/>
    </location>
</feature>
<feature type="compositionally biased region" description="Polar residues" evidence="1">
    <location>
        <begin position="156"/>
        <end position="171"/>
    </location>
</feature>
<evidence type="ECO:0008006" key="4">
    <source>
        <dbReference type="Google" id="ProtNLM"/>
    </source>
</evidence>
<feature type="region of interest" description="Disordered" evidence="1">
    <location>
        <begin position="327"/>
        <end position="347"/>
    </location>
</feature>
<keyword evidence="3" id="KW-1185">Reference proteome</keyword>
<protein>
    <recommendedName>
        <fullName evidence="4">Basic proline-rich protein</fullName>
    </recommendedName>
</protein>
<dbReference type="AlphaFoldDB" id="A0A2K1QNI4"/>
<feature type="compositionally biased region" description="Polar residues" evidence="1">
    <location>
        <begin position="63"/>
        <end position="74"/>
    </location>
</feature>
<feature type="compositionally biased region" description="Low complexity" evidence="1">
    <location>
        <begin position="242"/>
        <end position="263"/>
    </location>
</feature>
<proteinExistence type="predicted"/>
<feature type="compositionally biased region" description="Polar residues" evidence="1">
    <location>
        <begin position="224"/>
        <end position="233"/>
    </location>
</feature>